<feature type="region of interest" description="Disordered" evidence="1">
    <location>
        <begin position="512"/>
        <end position="584"/>
    </location>
</feature>
<dbReference type="Proteomes" id="UP000800040">
    <property type="component" value="Unassembled WGS sequence"/>
</dbReference>
<dbReference type="OrthoDB" id="5584477at2759"/>
<protein>
    <recommendedName>
        <fullName evidence="2">Fungal-type protein kinase domain-containing protein</fullName>
    </recommendedName>
</protein>
<dbReference type="PANTHER" id="PTHR38248:SF2">
    <property type="entry name" value="FUNK1 11"/>
    <property type="match status" value="1"/>
</dbReference>
<dbReference type="EMBL" id="ML975587">
    <property type="protein sequence ID" value="KAF1828275.1"/>
    <property type="molecule type" value="Genomic_DNA"/>
</dbReference>
<feature type="compositionally biased region" description="Low complexity" evidence="1">
    <location>
        <begin position="527"/>
        <end position="538"/>
    </location>
</feature>
<proteinExistence type="predicted"/>
<dbReference type="InterPro" id="IPR011009">
    <property type="entry name" value="Kinase-like_dom_sf"/>
</dbReference>
<evidence type="ECO:0000313" key="3">
    <source>
        <dbReference type="EMBL" id="KAF1828275.1"/>
    </source>
</evidence>
<dbReference type="AlphaFoldDB" id="A0A6A5JVD7"/>
<dbReference type="Pfam" id="PF17667">
    <property type="entry name" value="Pkinase_fungal"/>
    <property type="match status" value="1"/>
</dbReference>
<evidence type="ECO:0000259" key="2">
    <source>
        <dbReference type="Pfam" id="PF17667"/>
    </source>
</evidence>
<name>A0A6A5JVD7_9PLEO</name>
<gene>
    <name evidence="3" type="ORF">BDW02DRAFT_575000</name>
</gene>
<evidence type="ECO:0000256" key="1">
    <source>
        <dbReference type="SAM" id="MobiDB-lite"/>
    </source>
</evidence>
<dbReference type="Gene3D" id="1.10.510.10">
    <property type="entry name" value="Transferase(Phosphotransferase) domain 1"/>
    <property type="match status" value="1"/>
</dbReference>
<keyword evidence="4" id="KW-1185">Reference proteome</keyword>
<dbReference type="InterPro" id="IPR040976">
    <property type="entry name" value="Pkinase_fungal"/>
</dbReference>
<sequence length="804" mass="90344">MTDATRSAIIKEKPIAHGLDAFRDSAHSLLQDLDVSGSTTVLDRIDDEGLQDYTIDLVLALQALPASRLLPSSSGGKNLFSDLSRLNLAVNSGDFNVRRIIPLLAAVLNCESDSCVWDRVYELLAESTTITNAKPSTPPPSDPSRTVSFQQTPWAFNTGSLADTSDLRRNVDPILKTEVEDNLRIDHPGVFATFFGKIPKLAEIITAVLQSCKEAEPPLFQEDVGWVDWPADCEEASVLQFLRRHIDRFLLLADEGGFRPSKRRRCITTPNKPIPGSVSKRKLDVGLAYNSGHGLEESEGQSYDWSHILVPGELKSNPREDNHSSTWLDLVRYVREIFSAQDSRRFVLGFTLCGSIMRIWEFDRLGVIGSTPFDINKNAHMFVSVIVGYLWMSDEELGFDPTIEKDGRRYTSIQRDGQMERIWLEDLIKRQRSVTGRATTCWTGSVADVPDQPLVIKDSWEYEERPEEGLLLKEATEAGVKNVARYYYHETVHIGGTVDDVLGNVRKGLSDTIGRNPLQQRAAPFESMTSPTTSLTSGPGRGRSRSSSRTTGRKRSSSSIHASMPPPKRSCSDSPVKQDAQRRRNRIHRRLIMWDVGKSLYQAGSLRGILTGLLGGIKGHESLLDAKILHRDVSIGNVMLTMAEDDGFLIDLDLAVKIDRKNASGAPSKTGTKVFMAIGALYGEDHNFMHDLESFFWVLFWIGVHWNGLGRSRSKTKYDSWNYEPTQKLAEIKKGKVDEEDKFTEEVKKEFTAQCKPLIPCIQELREVVFPGGKRWLKEDRQLYSRMRSVLQRVTEELDIAEQQ</sequence>
<organism evidence="3 4">
    <name type="scientific">Decorospora gaudefroyi</name>
    <dbReference type="NCBI Taxonomy" id="184978"/>
    <lineage>
        <taxon>Eukaryota</taxon>
        <taxon>Fungi</taxon>
        <taxon>Dikarya</taxon>
        <taxon>Ascomycota</taxon>
        <taxon>Pezizomycotina</taxon>
        <taxon>Dothideomycetes</taxon>
        <taxon>Pleosporomycetidae</taxon>
        <taxon>Pleosporales</taxon>
        <taxon>Pleosporineae</taxon>
        <taxon>Pleosporaceae</taxon>
        <taxon>Decorospora</taxon>
    </lineage>
</organism>
<accession>A0A6A5JVD7</accession>
<evidence type="ECO:0000313" key="4">
    <source>
        <dbReference type="Proteomes" id="UP000800040"/>
    </source>
</evidence>
<reference evidence="3" key="1">
    <citation type="submission" date="2020-01" db="EMBL/GenBank/DDBJ databases">
        <authorList>
            <consortium name="DOE Joint Genome Institute"/>
            <person name="Haridas S."/>
            <person name="Albert R."/>
            <person name="Binder M."/>
            <person name="Bloem J."/>
            <person name="Labutti K."/>
            <person name="Salamov A."/>
            <person name="Andreopoulos B."/>
            <person name="Baker S.E."/>
            <person name="Barry K."/>
            <person name="Bills G."/>
            <person name="Bluhm B.H."/>
            <person name="Cannon C."/>
            <person name="Castanera R."/>
            <person name="Culley D.E."/>
            <person name="Daum C."/>
            <person name="Ezra D."/>
            <person name="Gonzalez J.B."/>
            <person name="Henrissat B."/>
            <person name="Kuo A."/>
            <person name="Liang C."/>
            <person name="Lipzen A."/>
            <person name="Lutzoni F."/>
            <person name="Magnuson J."/>
            <person name="Mondo S."/>
            <person name="Nolan M."/>
            <person name="Ohm R."/>
            <person name="Pangilinan J."/>
            <person name="Park H.-J."/>
            <person name="Ramirez L."/>
            <person name="Alfaro M."/>
            <person name="Sun H."/>
            <person name="Tritt A."/>
            <person name="Yoshinaga Y."/>
            <person name="Zwiers L.-H."/>
            <person name="Turgeon B.G."/>
            <person name="Goodwin S.B."/>
            <person name="Spatafora J.W."/>
            <person name="Crous P.W."/>
            <person name="Grigoriev I.V."/>
        </authorList>
    </citation>
    <scope>NUCLEOTIDE SEQUENCE</scope>
    <source>
        <strain evidence="3">P77</strain>
    </source>
</reference>
<feature type="compositionally biased region" description="Basic residues" evidence="1">
    <location>
        <begin position="542"/>
        <end position="556"/>
    </location>
</feature>
<dbReference type="SUPFAM" id="SSF56112">
    <property type="entry name" value="Protein kinase-like (PK-like)"/>
    <property type="match status" value="1"/>
</dbReference>
<dbReference type="PANTHER" id="PTHR38248">
    <property type="entry name" value="FUNK1 6"/>
    <property type="match status" value="1"/>
</dbReference>
<feature type="domain" description="Fungal-type protein kinase" evidence="2">
    <location>
        <begin position="284"/>
        <end position="702"/>
    </location>
</feature>